<reference evidence="2 3" key="1">
    <citation type="submission" date="2017-05" db="EMBL/GenBank/DDBJ databases">
        <authorList>
            <person name="Varghese N."/>
            <person name="Submissions S."/>
        </authorList>
    </citation>
    <scope>NUCLEOTIDE SEQUENCE [LARGE SCALE GENOMIC DNA]</scope>
    <source>
        <strain evidence="2 3">DSM 45474</strain>
    </source>
</reference>
<feature type="domain" description="Cysteine-rich" evidence="1">
    <location>
        <begin position="133"/>
        <end position="216"/>
    </location>
</feature>
<evidence type="ECO:0000313" key="2">
    <source>
        <dbReference type="EMBL" id="SMO34886.1"/>
    </source>
</evidence>
<proteinExistence type="predicted"/>
<dbReference type="InterPro" id="IPR004017">
    <property type="entry name" value="Cys_rich_dom"/>
</dbReference>
<keyword evidence="3" id="KW-1185">Reference proteome</keyword>
<dbReference type="EMBL" id="FXTI01000001">
    <property type="protein sequence ID" value="SMO34886.1"/>
    <property type="molecule type" value="Genomic_DNA"/>
</dbReference>
<organism evidence="2 3">
    <name type="scientific">Melghirimyces algeriensis</name>
    <dbReference type="NCBI Taxonomy" id="910412"/>
    <lineage>
        <taxon>Bacteria</taxon>
        <taxon>Bacillati</taxon>
        <taxon>Bacillota</taxon>
        <taxon>Bacilli</taxon>
        <taxon>Bacillales</taxon>
        <taxon>Thermoactinomycetaceae</taxon>
        <taxon>Melghirimyces</taxon>
    </lineage>
</organism>
<dbReference type="AlphaFoldDB" id="A0A521AJA1"/>
<gene>
    <name evidence="2" type="ORF">SAMN06264849_101177</name>
</gene>
<dbReference type="PANTHER" id="PTHR30296">
    <property type="entry name" value="UNCHARACTERIZED PROTEIN YKGE"/>
    <property type="match status" value="1"/>
</dbReference>
<sequence>MQVALFITCLSDVFYPSVGMSVVRVLRRLGVEVDFPTEQTCCGQPAFNSGYRQDAAKAAKQMIRAFEGYDAVITPSGSCAAMVRKEYPHLLNDDSEWKERAQSLADRCYEFSEFLVSRLSLEMIDARLEGKATYHHSCHMYRGLRLTEPPLQVLSQVQGLEVVNLPYHEDCCGFGGTFAVKMSEISQEMADEKIQHLESTEADYLIGSDMSCLMHLGGRIRRKEKSVEIMHVAQVLDRGMMK</sequence>
<dbReference type="OrthoDB" id="9770306at2"/>
<accession>A0A521AJA1</accession>
<dbReference type="PANTHER" id="PTHR30296:SF0">
    <property type="entry name" value="LACTATE UTILIZATION PROTEIN A"/>
    <property type="match status" value="1"/>
</dbReference>
<evidence type="ECO:0000313" key="3">
    <source>
        <dbReference type="Proteomes" id="UP000315636"/>
    </source>
</evidence>
<dbReference type="GO" id="GO:0005829">
    <property type="term" value="C:cytosol"/>
    <property type="evidence" value="ECO:0007669"/>
    <property type="project" value="TreeGrafter"/>
</dbReference>
<feature type="domain" description="Cysteine-rich" evidence="1">
    <location>
        <begin position="3"/>
        <end position="83"/>
    </location>
</feature>
<dbReference type="RefSeq" id="WP_142503884.1">
    <property type="nucleotide sequence ID" value="NZ_FXTI01000001.1"/>
</dbReference>
<dbReference type="Pfam" id="PF02754">
    <property type="entry name" value="CCG"/>
    <property type="match status" value="2"/>
</dbReference>
<evidence type="ECO:0000259" key="1">
    <source>
        <dbReference type="Pfam" id="PF02754"/>
    </source>
</evidence>
<name>A0A521AJA1_9BACL</name>
<dbReference type="GO" id="GO:0016491">
    <property type="term" value="F:oxidoreductase activity"/>
    <property type="evidence" value="ECO:0007669"/>
    <property type="project" value="UniProtKB-ARBA"/>
</dbReference>
<dbReference type="Proteomes" id="UP000315636">
    <property type="component" value="Unassembled WGS sequence"/>
</dbReference>
<protein>
    <submittedName>
        <fullName evidence="2">L-lactate dehydrogenase complex protein LldE</fullName>
    </submittedName>
</protein>